<feature type="compositionally biased region" description="Polar residues" evidence="1">
    <location>
        <begin position="59"/>
        <end position="76"/>
    </location>
</feature>
<proteinExistence type="predicted"/>
<accession>A0ABV8C573</accession>
<dbReference type="Proteomes" id="UP001595690">
    <property type="component" value="Unassembled WGS sequence"/>
</dbReference>
<evidence type="ECO:0000256" key="1">
    <source>
        <dbReference type="SAM" id="MobiDB-lite"/>
    </source>
</evidence>
<feature type="region of interest" description="Disordered" evidence="1">
    <location>
        <begin position="26"/>
        <end position="77"/>
    </location>
</feature>
<gene>
    <name evidence="2" type="ORF">ACFOWZ_37330</name>
</gene>
<protein>
    <submittedName>
        <fullName evidence="2">Uncharacterized protein</fullName>
    </submittedName>
</protein>
<organism evidence="2 3">
    <name type="scientific">Lentzea rhizosphaerae</name>
    <dbReference type="NCBI Taxonomy" id="2041025"/>
    <lineage>
        <taxon>Bacteria</taxon>
        <taxon>Bacillati</taxon>
        <taxon>Actinomycetota</taxon>
        <taxon>Actinomycetes</taxon>
        <taxon>Pseudonocardiales</taxon>
        <taxon>Pseudonocardiaceae</taxon>
        <taxon>Lentzea</taxon>
    </lineage>
</organism>
<dbReference type="EMBL" id="JBHRZI010000032">
    <property type="protein sequence ID" value="MFC3897172.1"/>
    <property type="molecule type" value="Genomic_DNA"/>
</dbReference>
<name>A0ABV8C573_9PSEU</name>
<dbReference type="RefSeq" id="WP_382378660.1">
    <property type="nucleotide sequence ID" value="NZ_JBHRZI010000032.1"/>
</dbReference>
<comment type="caution">
    <text evidence="2">The sequence shown here is derived from an EMBL/GenBank/DDBJ whole genome shotgun (WGS) entry which is preliminary data.</text>
</comment>
<sequence>MNASQPDLIDVSVAGEPAHAVHDVELPDCQSGGAAGFGHLLSDASGRSHHDQRRDRPTSKNSTTSEPTPSINSSETVRCHAREVCGSWNSLVDIRP</sequence>
<evidence type="ECO:0000313" key="3">
    <source>
        <dbReference type="Proteomes" id="UP001595690"/>
    </source>
</evidence>
<reference evidence="3" key="1">
    <citation type="journal article" date="2019" name="Int. J. Syst. Evol. Microbiol.">
        <title>The Global Catalogue of Microorganisms (GCM) 10K type strain sequencing project: providing services to taxonomists for standard genome sequencing and annotation.</title>
        <authorList>
            <consortium name="The Broad Institute Genomics Platform"/>
            <consortium name="The Broad Institute Genome Sequencing Center for Infectious Disease"/>
            <person name="Wu L."/>
            <person name="Ma J."/>
        </authorList>
    </citation>
    <scope>NUCLEOTIDE SEQUENCE [LARGE SCALE GENOMIC DNA]</scope>
    <source>
        <strain evidence="3">CGMCC 4.7405</strain>
    </source>
</reference>
<evidence type="ECO:0000313" key="2">
    <source>
        <dbReference type="EMBL" id="MFC3897172.1"/>
    </source>
</evidence>
<keyword evidence="3" id="KW-1185">Reference proteome</keyword>
<feature type="compositionally biased region" description="Basic and acidic residues" evidence="1">
    <location>
        <begin position="46"/>
        <end position="58"/>
    </location>
</feature>